<protein>
    <submittedName>
        <fullName evidence="1">Nucleoside deoxyribosyltransferase (N-deoxyribosyltransferase)</fullName>
    </submittedName>
</protein>
<dbReference type="RefSeq" id="WP_054652137.1">
    <property type="nucleotide sequence ID" value="NZ_AZGC01000026.1"/>
</dbReference>
<dbReference type="Gene3D" id="3.40.50.450">
    <property type="match status" value="1"/>
</dbReference>
<dbReference type="InterPro" id="IPR007710">
    <property type="entry name" value="Nucleoside_deoxyribTrfase"/>
</dbReference>
<dbReference type="EMBL" id="AZGC01000026">
    <property type="protein sequence ID" value="KRL94989.1"/>
    <property type="molecule type" value="Genomic_DNA"/>
</dbReference>
<dbReference type="Proteomes" id="UP000051084">
    <property type="component" value="Unassembled WGS sequence"/>
</dbReference>
<dbReference type="Pfam" id="PF05014">
    <property type="entry name" value="Nuc_deoxyrib_tr"/>
    <property type="match status" value="1"/>
</dbReference>
<dbReference type="PATRIC" id="fig|1423742.4.peg.1076"/>
<evidence type="ECO:0000313" key="1">
    <source>
        <dbReference type="EMBL" id="KRL94989.1"/>
    </source>
</evidence>
<proteinExistence type="predicted"/>
<dbReference type="GO" id="GO:0016740">
    <property type="term" value="F:transferase activity"/>
    <property type="evidence" value="ECO:0007669"/>
    <property type="project" value="UniProtKB-KW"/>
</dbReference>
<gene>
    <name evidence="1" type="ORF">FC21_GL001034</name>
</gene>
<keyword evidence="2" id="KW-1185">Reference proteome</keyword>
<keyword evidence="1" id="KW-0808">Transferase</keyword>
<dbReference type="OrthoDB" id="397706at2"/>
<sequence length="169" mass="18997">MKNIDAQPITKIYLATSFFNDEQKARVDKALAALEKNPTIGVIHQPFDFQYKNALIDNDPEGIFGTLEWQVATYNNDINAVGNSDVCVALYDMDQEDVGIAFEFGMFTALGKPIVCIPFTQKDDLSEYEMNLMLGRGVTTWLTPNDFDQLSTFNFNHPMAQPVCPFPVI</sequence>
<organism evidence="1 2">
    <name type="scientific">Limosilactobacillus equigenerosi DSM 18793 = JCM 14505</name>
    <dbReference type="NCBI Taxonomy" id="1423742"/>
    <lineage>
        <taxon>Bacteria</taxon>
        <taxon>Bacillati</taxon>
        <taxon>Bacillota</taxon>
        <taxon>Bacilli</taxon>
        <taxon>Lactobacillales</taxon>
        <taxon>Lactobacillaceae</taxon>
        <taxon>Limosilactobacillus</taxon>
    </lineage>
</organism>
<dbReference type="AlphaFoldDB" id="A0A0R1UP89"/>
<evidence type="ECO:0000313" key="2">
    <source>
        <dbReference type="Proteomes" id="UP000051084"/>
    </source>
</evidence>
<name>A0A0R1UP89_9LACO</name>
<dbReference type="STRING" id="417373.GCA_001570685_00210"/>
<dbReference type="SUPFAM" id="SSF52309">
    <property type="entry name" value="N-(deoxy)ribosyltransferase-like"/>
    <property type="match status" value="1"/>
</dbReference>
<comment type="caution">
    <text evidence="1">The sequence shown here is derived from an EMBL/GenBank/DDBJ whole genome shotgun (WGS) entry which is preliminary data.</text>
</comment>
<accession>A0A0R1UP89</accession>
<reference evidence="1 2" key="1">
    <citation type="journal article" date="2015" name="Genome Announc.">
        <title>Expanding the biotechnology potential of lactobacilli through comparative genomics of 213 strains and associated genera.</title>
        <authorList>
            <person name="Sun Z."/>
            <person name="Harris H.M."/>
            <person name="McCann A."/>
            <person name="Guo C."/>
            <person name="Argimon S."/>
            <person name="Zhang W."/>
            <person name="Yang X."/>
            <person name="Jeffery I.B."/>
            <person name="Cooney J.C."/>
            <person name="Kagawa T.F."/>
            <person name="Liu W."/>
            <person name="Song Y."/>
            <person name="Salvetti E."/>
            <person name="Wrobel A."/>
            <person name="Rasinkangas P."/>
            <person name="Parkhill J."/>
            <person name="Rea M.C."/>
            <person name="O'Sullivan O."/>
            <person name="Ritari J."/>
            <person name="Douillard F.P."/>
            <person name="Paul Ross R."/>
            <person name="Yang R."/>
            <person name="Briner A.E."/>
            <person name="Felis G.E."/>
            <person name="de Vos W.M."/>
            <person name="Barrangou R."/>
            <person name="Klaenhammer T.R."/>
            <person name="Caufield P.W."/>
            <person name="Cui Y."/>
            <person name="Zhang H."/>
            <person name="O'Toole P.W."/>
        </authorList>
    </citation>
    <scope>NUCLEOTIDE SEQUENCE [LARGE SCALE GENOMIC DNA]</scope>
    <source>
        <strain evidence="1 2">DSM 18793</strain>
    </source>
</reference>